<organism evidence="10 11">
    <name type="scientific">Desulfuromonas thiophila</name>
    <dbReference type="NCBI Taxonomy" id="57664"/>
    <lineage>
        <taxon>Bacteria</taxon>
        <taxon>Pseudomonadati</taxon>
        <taxon>Thermodesulfobacteriota</taxon>
        <taxon>Desulfuromonadia</taxon>
        <taxon>Desulfuromonadales</taxon>
        <taxon>Desulfuromonadaceae</taxon>
        <taxon>Desulfuromonas</taxon>
    </lineage>
</organism>
<evidence type="ECO:0000313" key="11">
    <source>
        <dbReference type="Proteomes" id="UP000243205"/>
    </source>
</evidence>
<keyword evidence="6 8" id="KW-0711">Selenium</keyword>
<sequence>MSESSQQLLRQLPAIDRLLGLAAVASHPAPHVLKRGAAQQLVADLRRQLLTAAAGALPTDNELADRLLRLIDQRCRPSLRRVLNASGTLLHTNLGRAPLSAQALQAITEVAKGYSNLELDLTSGTRGHRYSHIDQLLCQLTGAEAAAVVNNNAGAVLLALTALAQGREALVSRGELVEIGGAFRIPDVMEAGGVRLREVGTTNKTHLRDYQSAIGEHTGLLLKVHTSNYRIVGFSQSVEATELVGLGRQHGIPVMEDLGSGMLLDLSPFGLPREPTVQEAVAAGIDVLTFSGDKLLGGPQAGLIVGKRWAIDKIRHHPLARALRIDKLTLAALEATLFAYLDREQALHDIPVLRMLNLPAEQLRQRSQRFLRRLRRSLPADQARLQLVEACACVGGGALPLTELPGCALALQPLQQSAAELARRLRDGTPAVVGRLQDAAVLLNLRCIAVDEETALLQALCQALQSATVANAFAPTDVS</sequence>
<dbReference type="GO" id="GO:0001514">
    <property type="term" value="P:selenocysteine incorporation"/>
    <property type="evidence" value="ECO:0007669"/>
    <property type="project" value="UniProtKB-UniRule"/>
</dbReference>
<comment type="function">
    <text evidence="8">Converts seryl-tRNA(Sec) to selenocysteinyl-tRNA(Sec) required for selenoprotein biosynthesis.</text>
</comment>
<keyword evidence="2 8" id="KW-0963">Cytoplasm</keyword>
<dbReference type="Pfam" id="PF03841">
    <property type="entry name" value="SelA"/>
    <property type="match status" value="1"/>
</dbReference>
<reference evidence="11" key="1">
    <citation type="submission" date="2016-10" db="EMBL/GenBank/DDBJ databases">
        <authorList>
            <person name="Varghese N."/>
            <person name="Submissions S."/>
        </authorList>
    </citation>
    <scope>NUCLEOTIDE SEQUENCE [LARGE SCALE GENOMIC DNA]</scope>
    <source>
        <strain evidence="11">DSM 8987</strain>
    </source>
</reference>
<evidence type="ECO:0000256" key="9">
    <source>
        <dbReference type="PIRSR" id="PIRSR618319-50"/>
    </source>
</evidence>
<comment type="subcellular location">
    <subcellularLocation>
        <location evidence="8">Cytoplasm</location>
    </subcellularLocation>
</comment>
<comment type="similarity">
    <text evidence="7 8">Belongs to the SelA family.</text>
</comment>
<keyword evidence="4 8" id="KW-0663">Pyridoxal phosphate</keyword>
<keyword evidence="3 8" id="KW-0808">Transferase</keyword>
<dbReference type="EC" id="2.9.1.1" evidence="8"/>
<dbReference type="GO" id="GO:0004125">
    <property type="term" value="F:L-seryl-tRNA(Sec) selenium transferase activity"/>
    <property type="evidence" value="ECO:0007669"/>
    <property type="project" value="UniProtKB-UniRule"/>
</dbReference>
<dbReference type="PANTHER" id="PTHR32328">
    <property type="entry name" value="L-SERYL-TRNA(SEC) SELENIUM TRANSFERASE"/>
    <property type="match status" value="1"/>
</dbReference>
<proteinExistence type="inferred from homology"/>
<evidence type="ECO:0000313" key="10">
    <source>
        <dbReference type="EMBL" id="SDD91091.1"/>
    </source>
</evidence>
<evidence type="ECO:0000256" key="5">
    <source>
        <dbReference type="ARBA" id="ARBA00022917"/>
    </source>
</evidence>
<dbReference type="NCBIfam" id="TIGR00474">
    <property type="entry name" value="selA"/>
    <property type="match status" value="1"/>
</dbReference>
<comment type="cofactor">
    <cofactor evidence="1 8 9">
        <name>pyridoxal 5'-phosphate</name>
        <dbReference type="ChEBI" id="CHEBI:597326"/>
    </cofactor>
</comment>
<comment type="pathway">
    <text evidence="8">Aminoacyl-tRNA biosynthesis; selenocysteinyl-tRNA(Sec) biosynthesis; selenocysteinyl-tRNA(Sec) from L-seryl-tRNA(Sec) (bacterial route): step 1/1.</text>
</comment>
<dbReference type="Gene3D" id="3.40.640.10">
    <property type="entry name" value="Type I PLP-dependent aspartate aminotransferase-like (Major domain)"/>
    <property type="match status" value="1"/>
</dbReference>
<keyword evidence="5 8" id="KW-0648">Protein biosynthesis</keyword>
<evidence type="ECO:0000256" key="8">
    <source>
        <dbReference type="HAMAP-Rule" id="MF_00423"/>
    </source>
</evidence>
<dbReference type="Gene3D" id="3.90.1150.180">
    <property type="match status" value="1"/>
</dbReference>
<dbReference type="EMBL" id="FNAQ01000002">
    <property type="protein sequence ID" value="SDD91091.1"/>
    <property type="molecule type" value="Genomic_DNA"/>
</dbReference>
<dbReference type="STRING" id="57664.SAMN05661003_10289"/>
<dbReference type="GO" id="GO:0001717">
    <property type="term" value="P:conversion of seryl-tRNAsec to selenocys-tRNAsec"/>
    <property type="evidence" value="ECO:0007669"/>
    <property type="project" value="UniProtKB-UniRule"/>
</dbReference>
<dbReference type="UniPathway" id="UPA00906">
    <property type="reaction ID" value="UER00896"/>
</dbReference>
<name>A0A1G6YLB6_9BACT</name>
<dbReference type="RefSeq" id="WP_092076030.1">
    <property type="nucleotide sequence ID" value="NZ_FNAQ01000002.1"/>
</dbReference>
<keyword evidence="11" id="KW-1185">Reference proteome</keyword>
<feature type="modified residue" description="N6-(pyridoxal phosphate)lysine" evidence="8 9">
    <location>
        <position position="294"/>
    </location>
</feature>
<accession>A0A1G6YLB6</accession>
<dbReference type="GO" id="GO:0005737">
    <property type="term" value="C:cytoplasm"/>
    <property type="evidence" value="ECO:0007669"/>
    <property type="project" value="UniProtKB-SubCell"/>
</dbReference>
<gene>
    <name evidence="8" type="primary">selA</name>
    <name evidence="10" type="ORF">SAMN05661003_10289</name>
</gene>
<dbReference type="InterPro" id="IPR018319">
    <property type="entry name" value="SelA-like"/>
</dbReference>
<dbReference type="SUPFAM" id="SSF53383">
    <property type="entry name" value="PLP-dependent transferases"/>
    <property type="match status" value="1"/>
</dbReference>
<evidence type="ECO:0000256" key="2">
    <source>
        <dbReference type="ARBA" id="ARBA00022490"/>
    </source>
</evidence>
<protein>
    <recommendedName>
        <fullName evidence="8">L-seryl-tRNA(Sec) selenium transferase</fullName>
        <ecNumber evidence="8">2.9.1.1</ecNumber>
    </recommendedName>
    <alternativeName>
        <fullName evidence="8">Selenocysteine synthase</fullName>
        <shortName evidence="8">Sec synthase</shortName>
    </alternativeName>
    <alternativeName>
        <fullName evidence="8">Selenocysteinyl-tRNA(Sec) synthase</fullName>
    </alternativeName>
</protein>
<evidence type="ECO:0000256" key="4">
    <source>
        <dbReference type="ARBA" id="ARBA00022898"/>
    </source>
</evidence>
<dbReference type="InterPro" id="IPR004534">
    <property type="entry name" value="SelA_trans"/>
</dbReference>
<evidence type="ECO:0000256" key="6">
    <source>
        <dbReference type="ARBA" id="ARBA00023266"/>
    </source>
</evidence>
<dbReference type="InterPro" id="IPR015424">
    <property type="entry name" value="PyrdxlP-dep_Trfase"/>
</dbReference>
<dbReference type="AlphaFoldDB" id="A0A1G6YLB6"/>
<dbReference type="OrthoDB" id="9787096at2"/>
<evidence type="ECO:0000256" key="3">
    <source>
        <dbReference type="ARBA" id="ARBA00022679"/>
    </source>
</evidence>
<dbReference type="PANTHER" id="PTHR32328:SF0">
    <property type="entry name" value="L-SERYL-TRNA(SEC) SELENIUM TRANSFERASE"/>
    <property type="match status" value="1"/>
</dbReference>
<comment type="catalytic activity">
    <reaction evidence="8">
        <text>L-seryl-tRNA(Sec) + selenophosphate + H(+) = L-selenocysteinyl-tRNA(Sec) + phosphate</text>
        <dbReference type="Rhea" id="RHEA:22728"/>
        <dbReference type="Rhea" id="RHEA-COMP:9742"/>
        <dbReference type="Rhea" id="RHEA-COMP:9743"/>
        <dbReference type="ChEBI" id="CHEBI:15378"/>
        <dbReference type="ChEBI" id="CHEBI:16144"/>
        <dbReference type="ChEBI" id="CHEBI:43474"/>
        <dbReference type="ChEBI" id="CHEBI:78533"/>
        <dbReference type="ChEBI" id="CHEBI:78573"/>
        <dbReference type="EC" id="2.9.1.1"/>
    </reaction>
</comment>
<evidence type="ECO:0000256" key="7">
    <source>
        <dbReference type="ARBA" id="ARBA00044507"/>
    </source>
</evidence>
<dbReference type="HAMAP" id="MF_00423">
    <property type="entry name" value="SelA"/>
    <property type="match status" value="1"/>
</dbReference>
<dbReference type="InterPro" id="IPR015421">
    <property type="entry name" value="PyrdxlP-dep_Trfase_major"/>
</dbReference>
<dbReference type="Proteomes" id="UP000243205">
    <property type="component" value="Unassembled WGS sequence"/>
</dbReference>
<evidence type="ECO:0000256" key="1">
    <source>
        <dbReference type="ARBA" id="ARBA00001933"/>
    </source>
</evidence>